<dbReference type="Proteomes" id="UP001055712">
    <property type="component" value="Unassembled WGS sequence"/>
</dbReference>
<dbReference type="GO" id="GO:0005930">
    <property type="term" value="C:axoneme"/>
    <property type="evidence" value="ECO:0007669"/>
    <property type="project" value="UniProtKB-SubCell"/>
</dbReference>
<accession>A0A9D4TTH5</accession>
<dbReference type="InterPro" id="IPR050216">
    <property type="entry name" value="LRR_domain-containing"/>
</dbReference>
<feature type="compositionally biased region" description="Basic and acidic residues" evidence="5">
    <location>
        <begin position="1"/>
        <end position="10"/>
    </location>
</feature>
<comment type="caution">
    <text evidence="7">The sequence shown here is derived from an EMBL/GenBank/DDBJ whole genome shotgun (WGS) entry which is preliminary data.</text>
</comment>
<dbReference type="PANTHER" id="PTHR48051:SF54">
    <property type="entry name" value="LEUCINE-RICH REPEAT-CONTAINING PROTEIN"/>
    <property type="match status" value="1"/>
</dbReference>
<name>A0A9D4TTH5_CHLVU</name>
<dbReference type="PANTHER" id="PTHR48051">
    <property type="match status" value="1"/>
</dbReference>
<dbReference type="InterPro" id="IPR003591">
    <property type="entry name" value="Leu-rich_rpt_typical-subtyp"/>
</dbReference>
<feature type="region of interest" description="Disordered" evidence="5">
    <location>
        <begin position="337"/>
        <end position="371"/>
    </location>
</feature>
<evidence type="ECO:0000256" key="1">
    <source>
        <dbReference type="ARBA" id="ARBA00004430"/>
    </source>
</evidence>
<dbReference type="InterPro" id="IPR001810">
    <property type="entry name" value="F-box_dom"/>
</dbReference>
<evidence type="ECO:0000256" key="2">
    <source>
        <dbReference type="ARBA" id="ARBA00022614"/>
    </source>
</evidence>
<feature type="region of interest" description="Disordered" evidence="5">
    <location>
        <begin position="1"/>
        <end position="36"/>
    </location>
</feature>
<evidence type="ECO:0000256" key="3">
    <source>
        <dbReference type="ARBA" id="ARBA00022737"/>
    </source>
</evidence>
<evidence type="ECO:0000256" key="5">
    <source>
        <dbReference type="SAM" id="MobiDB-lite"/>
    </source>
</evidence>
<dbReference type="SUPFAM" id="SSF81383">
    <property type="entry name" value="F-box domain"/>
    <property type="match status" value="1"/>
</dbReference>
<sequence>MVASEPERAEAGTAQSEPCEATPGRQQHDTGHAASCKVTPEASSEAQLAVVRCRKHPHPATVGGGARHRGGTHSCQALALGRSDKGVTTLCAIAIHELDENAIELIFTFLPVEDRRSAAAVCRLWRRVHNSSTKLWGSVLLSGERIMQAAASSSAGAIVSWLGARLEAMRSVRLWSPYLPLEAFATGLAQLLSRENRLQSFSYVCTDGSVSRLLGELQGLTSLQLLDILSPAFAPGQGLVMRARELALLKPLSNLLSLQLHAREIRGSLPPALFRCLHRLQHLAISAKCRLPAAVVRQLAGLQSLELHGASMDQAAAEAAACLQQLTRLAISVNSHHHLQQDGGQRDAAAVGSDGSRRRGSSGGSKGSGSDAVQCWQDHAIWGHLPQLARLQQLWVGAELPCGGGGGDEMQGGATLLPYDVLEGGVPDGIMDCAALTHLVLPVALTALPELVPGQLAQLASLDLTHSILEGLPASWCRQLAQLRSLVLNGAPLAGGQLPPDFAALRGLQHLELRACRLTALPACVARLPALTHLDLGLNRLPDLPAGPYLRCMRHLVLRGNELQALPAALAQAEQLECLDVGENEDLVLQVSDVDGLLAKMPNLGLLVISRQPAGHGFGPYISTDSGAAWDVQSVGVLMQLARVMPHLSVQLQREAPPGQHSSTAGSQPS</sequence>
<evidence type="ECO:0000259" key="6">
    <source>
        <dbReference type="Pfam" id="PF12937"/>
    </source>
</evidence>
<keyword evidence="2" id="KW-0433">Leucine-rich repeat</keyword>
<dbReference type="EMBL" id="SIDB01000004">
    <property type="protein sequence ID" value="KAI3433375.1"/>
    <property type="molecule type" value="Genomic_DNA"/>
</dbReference>
<keyword evidence="8" id="KW-1185">Reference proteome</keyword>
<dbReference type="Gene3D" id="1.20.1280.50">
    <property type="match status" value="1"/>
</dbReference>
<keyword evidence="3" id="KW-0677">Repeat</keyword>
<dbReference type="InterPro" id="IPR001611">
    <property type="entry name" value="Leu-rich_rpt"/>
</dbReference>
<dbReference type="Pfam" id="PF12937">
    <property type="entry name" value="F-box-like"/>
    <property type="match status" value="1"/>
</dbReference>
<evidence type="ECO:0000313" key="8">
    <source>
        <dbReference type="Proteomes" id="UP001055712"/>
    </source>
</evidence>
<feature type="domain" description="F-box" evidence="6">
    <location>
        <begin position="105"/>
        <end position="140"/>
    </location>
</feature>
<dbReference type="SUPFAM" id="SSF52058">
    <property type="entry name" value="L domain-like"/>
    <property type="match status" value="1"/>
</dbReference>
<protein>
    <recommendedName>
        <fullName evidence="6">F-box domain-containing protein</fullName>
    </recommendedName>
</protein>
<comment type="similarity">
    <text evidence="4">Belongs to the SHOC2 family.</text>
</comment>
<proteinExistence type="inferred from homology"/>
<dbReference type="InterPro" id="IPR032675">
    <property type="entry name" value="LRR_dom_sf"/>
</dbReference>
<evidence type="ECO:0000313" key="7">
    <source>
        <dbReference type="EMBL" id="KAI3433375.1"/>
    </source>
</evidence>
<reference evidence="7" key="2">
    <citation type="submission" date="2020-11" db="EMBL/GenBank/DDBJ databases">
        <authorList>
            <person name="Cecchin M."/>
            <person name="Marcolungo L."/>
            <person name="Rossato M."/>
            <person name="Girolomoni L."/>
            <person name="Cosentino E."/>
            <person name="Cuine S."/>
            <person name="Li-Beisson Y."/>
            <person name="Delledonne M."/>
            <person name="Ballottari M."/>
        </authorList>
    </citation>
    <scope>NUCLEOTIDE SEQUENCE</scope>
    <source>
        <strain evidence="7">211/11P</strain>
        <tissue evidence="7">Whole cell</tissue>
    </source>
</reference>
<comment type="subcellular location">
    <subcellularLocation>
        <location evidence="1">Cytoplasm</location>
        <location evidence="1">Cytoskeleton</location>
        <location evidence="1">Cilium axoneme</location>
    </subcellularLocation>
</comment>
<evidence type="ECO:0000256" key="4">
    <source>
        <dbReference type="ARBA" id="ARBA00023786"/>
    </source>
</evidence>
<dbReference type="InterPro" id="IPR036047">
    <property type="entry name" value="F-box-like_dom_sf"/>
</dbReference>
<dbReference type="Gene3D" id="3.80.10.10">
    <property type="entry name" value="Ribonuclease Inhibitor"/>
    <property type="match status" value="2"/>
</dbReference>
<dbReference type="SMART" id="SM00369">
    <property type="entry name" value="LRR_TYP"/>
    <property type="match status" value="5"/>
</dbReference>
<dbReference type="AlphaFoldDB" id="A0A9D4TTH5"/>
<organism evidence="7 8">
    <name type="scientific">Chlorella vulgaris</name>
    <name type="common">Green alga</name>
    <dbReference type="NCBI Taxonomy" id="3077"/>
    <lineage>
        <taxon>Eukaryota</taxon>
        <taxon>Viridiplantae</taxon>
        <taxon>Chlorophyta</taxon>
        <taxon>core chlorophytes</taxon>
        <taxon>Trebouxiophyceae</taxon>
        <taxon>Chlorellales</taxon>
        <taxon>Chlorellaceae</taxon>
        <taxon>Chlorella clade</taxon>
        <taxon>Chlorella</taxon>
    </lineage>
</organism>
<dbReference type="PROSITE" id="PS51450">
    <property type="entry name" value="LRR"/>
    <property type="match status" value="1"/>
</dbReference>
<dbReference type="OrthoDB" id="676979at2759"/>
<reference evidence="7" key="1">
    <citation type="journal article" date="2019" name="Plant J.">
        <title>Chlorella vulgaris genome assembly and annotation reveals the molecular basis for metabolic acclimation to high light conditions.</title>
        <authorList>
            <person name="Cecchin M."/>
            <person name="Marcolungo L."/>
            <person name="Rossato M."/>
            <person name="Girolomoni L."/>
            <person name="Cosentino E."/>
            <person name="Cuine S."/>
            <person name="Li-Beisson Y."/>
            <person name="Delledonne M."/>
            <person name="Ballottari M."/>
        </authorList>
    </citation>
    <scope>NUCLEOTIDE SEQUENCE</scope>
    <source>
        <strain evidence="7">211/11P</strain>
    </source>
</reference>
<gene>
    <name evidence="7" type="ORF">D9Q98_003192</name>
</gene>